<dbReference type="Proteomes" id="UP000198211">
    <property type="component" value="Unassembled WGS sequence"/>
</dbReference>
<accession>A0A225WQA1</accession>
<evidence type="ECO:0000313" key="1">
    <source>
        <dbReference type="EMBL" id="OWZ19811.1"/>
    </source>
</evidence>
<dbReference type="EMBL" id="NBNE01000398">
    <property type="protein sequence ID" value="OWZ19811.1"/>
    <property type="molecule type" value="Genomic_DNA"/>
</dbReference>
<gene>
    <name evidence="1" type="ORF">PHMEG_0005887</name>
</gene>
<organism evidence="1 2">
    <name type="scientific">Phytophthora megakarya</name>
    <dbReference type="NCBI Taxonomy" id="4795"/>
    <lineage>
        <taxon>Eukaryota</taxon>
        <taxon>Sar</taxon>
        <taxon>Stramenopiles</taxon>
        <taxon>Oomycota</taxon>
        <taxon>Peronosporomycetes</taxon>
        <taxon>Peronosporales</taxon>
        <taxon>Peronosporaceae</taxon>
        <taxon>Phytophthora</taxon>
    </lineage>
</organism>
<dbReference type="AlphaFoldDB" id="A0A225WQA1"/>
<reference evidence="2" key="1">
    <citation type="submission" date="2017-03" db="EMBL/GenBank/DDBJ databases">
        <title>Phytopthora megakarya and P. palmivora, two closely related causual agents of cacao black pod achieved similar genome size and gene model numbers by different mechanisms.</title>
        <authorList>
            <person name="Ali S."/>
            <person name="Shao J."/>
            <person name="Larry D.J."/>
            <person name="Kronmiller B."/>
            <person name="Shen D."/>
            <person name="Strem M.D."/>
            <person name="Melnick R.L."/>
            <person name="Guiltinan M.J."/>
            <person name="Tyler B.M."/>
            <person name="Meinhardt L.W."/>
            <person name="Bailey B.A."/>
        </authorList>
    </citation>
    <scope>NUCLEOTIDE SEQUENCE [LARGE SCALE GENOMIC DNA]</scope>
    <source>
        <strain evidence="2">zdho120</strain>
    </source>
</reference>
<protein>
    <submittedName>
        <fullName evidence="1">Uncharacterized protein</fullName>
    </submittedName>
</protein>
<sequence>MLTPFPKADAAKEFRKRVYNKKHSRTRIVVKCAFGREDVVDIERPLSNLQGLAKRDDLANVFFDNE</sequence>
<comment type="caution">
    <text evidence="1">The sequence shown here is derived from an EMBL/GenBank/DDBJ whole genome shotgun (WGS) entry which is preliminary data.</text>
</comment>
<name>A0A225WQA1_9STRA</name>
<evidence type="ECO:0000313" key="2">
    <source>
        <dbReference type="Proteomes" id="UP000198211"/>
    </source>
</evidence>
<proteinExistence type="predicted"/>
<keyword evidence="2" id="KW-1185">Reference proteome</keyword>